<dbReference type="Proteomes" id="UP000002730">
    <property type="component" value="Chromosome"/>
</dbReference>
<dbReference type="KEGG" id="ccb:Clocel_2525"/>
<dbReference type="eggNOG" id="COG2207">
    <property type="taxonomic scope" value="Bacteria"/>
</dbReference>
<name>D9SQN1_CLOC7</name>
<dbReference type="OrthoDB" id="9801721at2"/>
<reference evidence="1 2" key="1">
    <citation type="submission" date="2010-08" db="EMBL/GenBank/DDBJ databases">
        <title>Complete sequence of Clostridium cellulovorans 743B.</title>
        <authorList>
            <consortium name="US DOE Joint Genome Institute"/>
            <person name="Lucas S."/>
            <person name="Copeland A."/>
            <person name="Lapidus A."/>
            <person name="Cheng J.-F."/>
            <person name="Bruce D."/>
            <person name="Goodwin L."/>
            <person name="Pitluck S."/>
            <person name="Chertkov O."/>
            <person name="Detter J.C."/>
            <person name="Han C."/>
            <person name="Tapia R."/>
            <person name="Land M."/>
            <person name="Hauser L."/>
            <person name="Chang Y.-J."/>
            <person name="Jeffries C."/>
            <person name="Kyrpides N."/>
            <person name="Ivanova N."/>
            <person name="Mikhailova N."/>
            <person name="Hemme C.L."/>
            <person name="Woyke T."/>
        </authorList>
    </citation>
    <scope>NUCLEOTIDE SEQUENCE [LARGE SCALE GENOMIC DNA]</scope>
    <source>
        <strain evidence="2">ATCC 35296 / DSM 3052 / OCM 3 / 743B</strain>
    </source>
</reference>
<dbReference type="AlphaFoldDB" id="D9SQN1"/>
<accession>D9SQN1</accession>
<protein>
    <submittedName>
        <fullName evidence="1">Uncharacterized protein</fullName>
    </submittedName>
</protein>
<evidence type="ECO:0000313" key="1">
    <source>
        <dbReference type="EMBL" id="ADL52237.1"/>
    </source>
</evidence>
<gene>
    <name evidence="1" type="ordered locus">Clocel_2525</name>
</gene>
<dbReference type="RefSeq" id="WP_010075478.1">
    <property type="nucleotide sequence ID" value="NC_014393.1"/>
</dbReference>
<proteinExistence type="predicted"/>
<dbReference type="HOGENOM" id="CLU_1575730_0_0_9"/>
<evidence type="ECO:0000313" key="2">
    <source>
        <dbReference type="Proteomes" id="UP000002730"/>
    </source>
</evidence>
<dbReference type="EMBL" id="CP002160">
    <property type="protein sequence ID" value="ADL52237.1"/>
    <property type="molecule type" value="Genomic_DNA"/>
</dbReference>
<sequence>MKLYEKFQLVKLIHKIKKDRMKEEKNFNRFSMEVIDKPARKMILRRGKDATEYFWYCKEVGYDNWRILVSIKEAVSEPMGMWLPENLRTPGTSVYVQGVEVPLNYEGEIPEGFEIIKLKPCKMMVFKSQPYEDEKFMDMIQEMWGFLKNYNPEIYGFKWAEEDGPRFQFAPMGYRGYIEGRPVRAIR</sequence>
<keyword evidence="2" id="KW-1185">Reference proteome</keyword>
<dbReference type="STRING" id="573061.Clocel_2525"/>
<organism evidence="1 2">
    <name type="scientific">Clostridium cellulovorans (strain ATCC 35296 / DSM 3052 / OCM 3 / 743B)</name>
    <dbReference type="NCBI Taxonomy" id="573061"/>
    <lineage>
        <taxon>Bacteria</taxon>
        <taxon>Bacillati</taxon>
        <taxon>Bacillota</taxon>
        <taxon>Clostridia</taxon>
        <taxon>Eubacteriales</taxon>
        <taxon>Clostridiaceae</taxon>
        <taxon>Clostridium</taxon>
    </lineage>
</organism>